<dbReference type="InterPro" id="IPR013083">
    <property type="entry name" value="Znf_RING/FYVE/PHD"/>
</dbReference>
<evidence type="ECO:0000313" key="13">
    <source>
        <dbReference type="Proteomes" id="UP000187209"/>
    </source>
</evidence>
<dbReference type="InterPro" id="IPR001841">
    <property type="entry name" value="Znf_RING"/>
</dbReference>
<evidence type="ECO:0000256" key="6">
    <source>
        <dbReference type="ARBA" id="ARBA00022771"/>
    </source>
</evidence>
<dbReference type="SMART" id="SM00647">
    <property type="entry name" value="IBR"/>
    <property type="match status" value="2"/>
</dbReference>
<comment type="catalytic activity">
    <reaction evidence="1">
        <text>[E2 ubiquitin-conjugating enzyme]-S-ubiquitinyl-L-cysteine + [acceptor protein]-L-lysine = [E2 ubiquitin-conjugating enzyme]-L-cysteine + [acceptor protein]-N(6)-ubiquitinyl-L-lysine.</text>
        <dbReference type="EC" id="2.3.2.31"/>
    </reaction>
</comment>
<keyword evidence="5" id="KW-0677">Repeat</keyword>
<dbReference type="CDD" id="cd20335">
    <property type="entry name" value="BRcat_RBR"/>
    <property type="match status" value="1"/>
</dbReference>
<feature type="domain" description="RING-type" evidence="10">
    <location>
        <begin position="179"/>
        <end position="227"/>
    </location>
</feature>
<evidence type="ECO:0000259" key="11">
    <source>
        <dbReference type="PROSITE" id="PS51873"/>
    </source>
</evidence>
<sequence length="379" mass="44709">MNDFKTYFSEFERLDFAEYTPQSMFILGFLTHKTLSLESQTKENLKMLQTLQETKLMSKSFENFFIALLIENNPIIESLIFIFYESQNQDLILNTISDTDRNLYNQINFFINKNCVNDLEMPFPIKKSKPYSPETLIDSSKSTYEPLDTFISPIESSIQDDIFSLINIDCQYPFVEYTCPICYENINPYEFFPLLSCCDKYHADCINKYLTNEVDGQNVPIKCPSCQVYLLESDILERLDENYRKKYYQASVKIVATMNPEIYSCCPTPGCSYAFETSGFTSFTCPCCKKYYCLRCRVEYHSEYTCDEYHRYFLNKTLDEQEFYKTVLGKKFKECPSCHFWVERTVGCNHMTCRCKYEFCYNCGKKYNTCACPLFTRKV</sequence>
<keyword evidence="13" id="KW-1185">Reference proteome</keyword>
<evidence type="ECO:0000256" key="7">
    <source>
        <dbReference type="ARBA" id="ARBA00022786"/>
    </source>
</evidence>
<dbReference type="Gene3D" id="1.20.120.1750">
    <property type="match status" value="1"/>
</dbReference>
<dbReference type="GO" id="GO:0061630">
    <property type="term" value="F:ubiquitin protein ligase activity"/>
    <property type="evidence" value="ECO:0007669"/>
    <property type="project" value="UniProtKB-EC"/>
</dbReference>
<evidence type="ECO:0000256" key="5">
    <source>
        <dbReference type="ARBA" id="ARBA00022737"/>
    </source>
</evidence>
<dbReference type="Gene3D" id="3.30.40.10">
    <property type="entry name" value="Zinc/RING finger domain, C3HC4 (zinc finger)"/>
    <property type="match status" value="1"/>
</dbReference>
<dbReference type="EMBL" id="MPUH01000046">
    <property type="protein sequence ID" value="OMJ93240.1"/>
    <property type="molecule type" value="Genomic_DNA"/>
</dbReference>
<dbReference type="PANTHER" id="PTHR11685">
    <property type="entry name" value="RBR FAMILY RING FINGER AND IBR DOMAIN-CONTAINING"/>
    <property type="match status" value="1"/>
</dbReference>
<dbReference type="CDD" id="cd22584">
    <property type="entry name" value="Rcat_RBR_unk"/>
    <property type="match status" value="1"/>
</dbReference>
<keyword evidence="4" id="KW-0479">Metal-binding</keyword>
<dbReference type="OrthoDB" id="10009520at2759"/>
<keyword evidence="7" id="KW-0833">Ubl conjugation pathway</keyword>
<evidence type="ECO:0000256" key="9">
    <source>
        <dbReference type="PROSITE-ProRule" id="PRU00175"/>
    </source>
</evidence>
<accession>A0A1R2CW77</accession>
<gene>
    <name evidence="12" type="ORF">SteCoe_3818</name>
</gene>
<dbReference type="PROSITE" id="PS50089">
    <property type="entry name" value="ZF_RING_2"/>
    <property type="match status" value="1"/>
</dbReference>
<evidence type="ECO:0000256" key="4">
    <source>
        <dbReference type="ARBA" id="ARBA00022723"/>
    </source>
</evidence>
<reference evidence="12 13" key="1">
    <citation type="submission" date="2016-11" db="EMBL/GenBank/DDBJ databases">
        <title>The macronuclear genome of Stentor coeruleus: a giant cell with tiny introns.</title>
        <authorList>
            <person name="Slabodnick M."/>
            <person name="Ruby J.G."/>
            <person name="Reiff S.B."/>
            <person name="Swart E.C."/>
            <person name="Gosai S."/>
            <person name="Prabakaran S."/>
            <person name="Witkowska E."/>
            <person name="Larue G.E."/>
            <person name="Fisher S."/>
            <person name="Freeman R.M."/>
            <person name="Gunawardena J."/>
            <person name="Chu W."/>
            <person name="Stover N.A."/>
            <person name="Gregory B.D."/>
            <person name="Nowacki M."/>
            <person name="Derisi J."/>
            <person name="Roy S.W."/>
            <person name="Marshall W.F."/>
            <person name="Sood P."/>
        </authorList>
    </citation>
    <scope>NUCLEOTIDE SEQUENCE [LARGE SCALE GENOMIC DNA]</scope>
    <source>
        <strain evidence="12">WM001</strain>
    </source>
</reference>
<dbReference type="PROSITE" id="PS51873">
    <property type="entry name" value="TRIAD"/>
    <property type="match status" value="1"/>
</dbReference>
<feature type="domain" description="RING-type" evidence="11">
    <location>
        <begin position="175"/>
        <end position="379"/>
    </location>
</feature>
<dbReference type="SUPFAM" id="SSF57850">
    <property type="entry name" value="RING/U-box"/>
    <property type="match status" value="3"/>
</dbReference>
<dbReference type="InterPro" id="IPR031127">
    <property type="entry name" value="E3_UB_ligase_RBR"/>
</dbReference>
<protein>
    <recommendedName>
        <fullName evidence="2">RBR-type E3 ubiquitin transferase</fullName>
        <ecNumber evidence="2">2.3.2.31</ecNumber>
    </recommendedName>
</protein>
<name>A0A1R2CW77_9CILI</name>
<evidence type="ECO:0000313" key="12">
    <source>
        <dbReference type="EMBL" id="OMJ93240.1"/>
    </source>
</evidence>
<evidence type="ECO:0000256" key="8">
    <source>
        <dbReference type="ARBA" id="ARBA00022833"/>
    </source>
</evidence>
<dbReference type="Proteomes" id="UP000187209">
    <property type="component" value="Unassembled WGS sequence"/>
</dbReference>
<keyword evidence="3" id="KW-0808">Transferase</keyword>
<proteinExistence type="predicted"/>
<evidence type="ECO:0000256" key="1">
    <source>
        <dbReference type="ARBA" id="ARBA00001798"/>
    </source>
</evidence>
<dbReference type="EC" id="2.3.2.31" evidence="2"/>
<comment type="caution">
    <text evidence="12">The sequence shown here is derived from an EMBL/GenBank/DDBJ whole genome shotgun (WGS) entry which is preliminary data.</text>
</comment>
<dbReference type="InterPro" id="IPR002867">
    <property type="entry name" value="IBR_dom"/>
</dbReference>
<dbReference type="AlphaFoldDB" id="A0A1R2CW77"/>
<dbReference type="GO" id="GO:0016567">
    <property type="term" value="P:protein ubiquitination"/>
    <property type="evidence" value="ECO:0007669"/>
    <property type="project" value="InterPro"/>
</dbReference>
<dbReference type="Pfam" id="PF01485">
    <property type="entry name" value="IBR"/>
    <property type="match status" value="1"/>
</dbReference>
<dbReference type="GO" id="GO:0008270">
    <property type="term" value="F:zinc ion binding"/>
    <property type="evidence" value="ECO:0007669"/>
    <property type="project" value="UniProtKB-KW"/>
</dbReference>
<evidence type="ECO:0000259" key="10">
    <source>
        <dbReference type="PROSITE" id="PS50089"/>
    </source>
</evidence>
<dbReference type="InterPro" id="IPR044066">
    <property type="entry name" value="TRIAD_supradom"/>
</dbReference>
<evidence type="ECO:0000256" key="2">
    <source>
        <dbReference type="ARBA" id="ARBA00012251"/>
    </source>
</evidence>
<evidence type="ECO:0000256" key="3">
    <source>
        <dbReference type="ARBA" id="ARBA00022679"/>
    </source>
</evidence>
<dbReference type="Pfam" id="PF22191">
    <property type="entry name" value="IBR_1"/>
    <property type="match status" value="1"/>
</dbReference>
<keyword evidence="8" id="KW-0862">Zinc</keyword>
<keyword evidence="6 9" id="KW-0863">Zinc-finger</keyword>
<organism evidence="12 13">
    <name type="scientific">Stentor coeruleus</name>
    <dbReference type="NCBI Taxonomy" id="5963"/>
    <lineage>
        <taxon>Eukaryota</taxon>
        <taxon>Sar</taxon>
        <taxon>Alveolata</taxon>
        <taxon>Ciliophora</taxon>
        <taxon>Postciliodesmatophora</taxon>
        <taxon>Heterotrichea</taxon>
        <taxon>Heterotrichida</taxon>
        <taxon>Stentoridae</taxon>
        <taxon>Stentor</taxon>
    </lineage>
</organism>